<dbReference type="EMBL" id="CP035464">
    <property type="protein sequence ID" value="QAY32993.1"/>
    <property type="molecule type" value="Genomic_DNA"/>
</dbReference>
<dbReference type="AlphaFoldDB" id="A0A4P6DSS6"/>
<dbReference type="Proteomes" id="UP000293589">
    <property type="component" value="Chromosome"/>
</dbReference>
<evidence type="ECO:0000313" key="4">
    <source>
        <dbReference type="Proteomes" id="UP000293589"/>
    </source>
</evidence>
<evidence type="ECO:0000256" key="1">
    <source>
        <dbReference type="SAM" id="MobiDB-lite"/>
    </source>
</evidence>
<feature type="signal peptide" evidence="2">
    <location>
        <begin position="1"/>
        <end position="21"/>
    </location>
</feature>
<dbReference type="RefSeq" id="WP_129237416.1">
    <property type="nucleotide sequence ID" value="NZ_CP035464.1"/>
</dbReference>
<sequence>MNIRKPMAGLTALLCSTGLMAAGAMGAQAAEPTASDLPTQIINGDFQTFGNEIIDIKEDTVQWLPWQTFVDRDGMVWQSPAAGIWSPLDGWDRDLFGWRSDDAAAGHEGVVELQRNTDSKDGSRGNVWAEICANNVDSYIYQDVATTPGAVYTWHLDHAARNAGTPDSMQVMIGTPGHETAQQATRVASNDPADKVGKTSDTITTHGTGQSDGWSTYEGVYVATSTVTRFTFKAVTGQEAYGSAEGNLIDDIGFTISWPLTYSLNGGQSAIPNKEQ</sequence>
<evidence type="ECO:0000313" key="3">
    <source>
        <dbReference type="EMBL" id="QAY32993.1"/>
    </source>
</evidence>
<feature type="chain" id="PRO_5039288978" evidence="2">
    <location>
        <begin position="22"/>
        <end position="276"/>
    </location>
</feature>
<keyword evidence="2" id="KW-0732">Signal</keyword>
<protein>
    <submittedName>
        <fullName evidence="3">Uncharacterized protein</fullName>
    </submittedName>
</protein>
<gene>
    <name evidence="3" type="ORF">ESN35_05945</name>
</gene>
<accession>A0A4P6DSS6</accession>
<dbReference type="KEGG" id="bgx:ESN35_05945"/>
<proteinExistence type="predicted"/>
<organism evidence="3 4">
    <name type="scientific">Bifidobacterium pullorum subsp. gallinarum</name>
    <dbReference type="NCBI Taxonomy" id="78344"/>
    <lineage>
        <taxon>Bacteria</taxon>
        <taxon>Bacillati</taxon>
        <taxon>Actinomycetota</taxon>
        <taxon>Actinomycetes</taxon>
        <taxon>Bifidobacteriales</taxon>
        <taxon>Bifidobacteriaceae</taxon>
        <taxon>Bifidobacterium</taxon>
    </lineage>
</organism>
<feature type="region of interest" description="Disordered" evidence="1">
    <location>
        <begin position="186"/>
        <end position="210"/>
    </location>
</feature>
<feature type="compositionally biased region" description="Polar residues" evidence="1">
    <location>
        <begin position="199"/>
        <end position="210"/>
    </location>
</feature>
<evidence type="ECO:0000256" key="2">
    <source>
        <dbReference type="SAM" id="SignalP"/>
    </source>
</evidence>
<reference evidence="3 4" key="1">
    <citation type="submission" date="2019-01" db="EMBL/GenBank/DDBJ databases">
        <title>Complete genome sequence of Bifidobacterium gallinarum CACC 514.</title>
        <authorList>
            <person name="Jung M."/>
        </authorList>
    </citation>
    <scope>NUCLEOTIDE SEQUENCE [LARGE SCALE GENOMIC DNA]</scope>
    <source>
        <strain evidence="3 4">CACC 514</strain>
    </source>
</reference>
<name>A0A4P6DSS6_9BIFI</name>